<reference evidence="9 10" key="1">
    <citation type="submission" date="2022-10" db="EMBL/GenBank/DDBJ databases">
        <title>Weissella fermenti sp. nov., isolated from fermented cabbage.</title>
        <authorList>
            <person name="Lee J.K."/>
            <person name="Baek J.H."/>
            <person name="Choi D.G."/>
            <person name="Kim J.M."/>
            <person name="Jeon C.O."/>
        </authorList>
    </citation>
    <scope>NUCLEOTIDE SEQUENCE [LARGE SCALE GENOMIC DNA]</scope>
    <source>
        <strain evidence="9 10">KACC 18534</strain>
    </source>
</reference>
<dbReference type="Pfam" id="PF01032">
    <property type="entry name" value="FecCD"/>
    <property type="match status" value="1"/>
</dbReference>
<feature type="transmembrane region" description="Helical" evidence="8">
    <location>
        <begin position="49"/>
        <end position="71"/>
    </location>
</feature>
<feature type="transmembrane region" description="Helical" evidence="8">
    <location>
        <begin position="91"/>
        <end position="122"/>
    </location>
</feature>
<evidence type="ECO:0000313" key="9">
    <source>
        <dbReference type="EMBL" id="MCW0952521.1"/>
    </source>
</evidence>
<feature type="transmembrane region" description="Helical" evidence="8">
    <location>
        <begin position="214"/>
        <end position="238"/>
    </location>
</feature>
<feature type="transmembrane region" description="Helical" evidence="8">
    <location>
        <begin position="173"/>
        <end position="193"/>
    </location>
</feature>
<dbReference type="PANTHER" id="PTHR30472">
    <property type="entry name" value="FERRIC ENTEROBACTIN TRANSPORT SYSTEM PERMEASE PROTEIN"/>
    <property type="match status" value="1"/>
</dbReference>
<keyword evidence="5 8" id="KW-0812">Transmembrane</keyword>
<keyword evidence="4" id="KW-1003">Cell membrane</keyword>
<evidence type="ECO:0000256" key="2">
    <source>
        <dbReference type="ARBA" id="ARBA00007935"/>
    </source>
</evidence>
<dbReference type="RefSeq" id="WP_213408738.1">
    <property type="nucleotide sequence ID" value="NZ_CP074441.1"/>
</dbReference>
<keyword evidence="3" id="KW-0813">Transport</keyword>
<proteinExistence type="inferred from homology"/>
<evidence type="ECO:0000256" key="8">
    <source>
        <dbReference type="SAM" id="Phobius"/>
    </source>
</evidence>
<keyword evidence="7 8" id="KW-0472">Membrane</keyword>
<evidence type="ECO:0000256" key="3">
    <source>
        <dbReference type="ARBA" id="ARBA00022448"/>
    </source>
</evidence>
<comment type="similarity">
    <text evidence="2">Belongs to the binding-protein-dependent transport system permease family. FecCD subfamily.</text>
</comment>
<name>A0ABT3E268_9LACO</name>
<dbReference type="InterPro" id="IPR037294">
    <property type="entry name" value="ABC_BtuC-like"/>
</dbReference>
<gene>
    <name evidence="9" type="ORF">OIT44_00225</name>
</gene>
<evidence type="ECO:0000256" key="4">
    <source>
        <dbReference type="ARBA" id="ARBA00022475"/>
    </source>
</evidence>
<feature type="transmembrane region" description="Helical" evidence="8">
    <location>
        <begin position="286"/>
        <end position="305"/>
    </location>
</feature>
<keyword evidence="6 8" id="KW-1133">Transmembrane helix</keyword>
<dbReference type="InterPro" id="IPR000522">
    <property type="entry name" value="ABC_transptr_permease_BtuC"/>
</dbReference>
<evidence type="ECO:0000313" key="10">
    <source>
        <dbReference type="Proteomes" id="UP001526225"/>
    </source>
</evidence>
<organism evidence="9 10">
    <name type="scientific">Weissella ceti</name>
    <dbReference type="NCBI Taxonomy" id="759620"/>
    <lineage>
        <taxon>Bacteria</taxon>
        <taxon>Bacillati</taxon>
        <taxon>Bacillota</taxon>
        <taxon>Bacilli</taxon>
        <taxon>Lactobacillales</taxon>
        <taxon>Lactobacillaceae</taxon>
        <taxon>Weissella</taxon>
    </lineage>
</organism>
<comment type="caution">
    <text evidence="9">The sequence shown here is derived from an EMBL/GenBank/DDBJ whole genome shotgun (WGS) entry which is preliminary data.</text>
</comment>
<protein>
    <submittedName>
        <fullName evidence="9">Iron ABC transporter permease</fullName>
    </submittedName>
</protein>
<feature type="transmembrane region" description="Helical" evidence="8">
    <location>
        <begin position="6"/>
        <end position="28"/>
    </location>
</feature>
<evidence type="ECO:0000256" key="1">
    <source>
        <dbReference type="ARBA" id="ARBA00004651"/>
    </source>
</evidence>
<accession>A0ABT3E268</accession>
<dbReference type="Proteomes" id="UP001526225">
    <property type="component" value="Unassembled WGS sequence"/>
</dbReference>
<dbReference type="PANTHER" id="PTHR30472:SF25">
    <property type="entry name" value="ABC TRANSPORTER PERMEASE PROTEIN MJ0876-RELATED"/>
    <property type="match status" value="1"/>
</dbReference>
<dbReference type="EMBL" id="JAOZFE010000001">
    <property type="protein sequence ID" value="MCW0952521.1"/>
    <property type="molecule type" value="Genomic_DNA"/>
</dbReference>
<feature type="transmembrane region" description="Helical" evidence="8">
    <location>
        <begin position="134"/>
        <end position="153"/>
    </location>
</feature>
<evidence type="ECO:0000256" key="5">
    <source>
        <dbReference type="ARBA" id="ARBA00022692"/>
    </source>
</evidence>
<evidence type="ECO:0000256" key="7">
    <source>
        <dbReference type="ARBA" id="ARBA00023136"/>
    </source>
</evidence>
<keyword evidence="10" id="KW-1185">Reference proteome</keyword>
<comment type="subcellular location">
    <subcellularLocation>
        <location evidence="1">Cell membrane</location>
        <topology evidence="1">Multi-pass membrane protein</topology>
    </subcellularLocation>
</comment>
<evidence type="ECO:0000256" key="6">
    <source>
        <dbReference type="ARBA" id="ARBA00022989"/>
    </source>
</evidence>
<dbReference type="Gene3D" id="1.10.3470.10">
    <property type="entry name" value="ABC transporter involved in vitamin B12 uptake, BtuC"/>
    <property type="match status" value="1"/>
</dbReference>
<dbReference type="SUPFAM" id="SSF81345">
    <property type="entry name" value="ABC transporter involved in vitamin B12 uptake, BtuC"/>
    <property type="match status" value="1"/>
</dbReference>
<sequence length="309" mass="33126">MPKAYTGVLTAALILSIGAAFLLGSTYINPQNLIQAKPEAWQLIIHYRLPRIITAVVGGAMIGWSSVLIQLVLRNRLIDTSILGMMNGAQFLMLCLIVLMPMLTTINVLVASFCGVIISIGWRIVMPKQRTTMQLILMGIATAMTFQALTQLTTTGFGVPLPTLSTVTLSQTIQLLVILLIGLMGLIVVWPNLKYFALSSEQLSLLKISEHKTVYLVLGTVGLWSGAVTSLLGVIFFLGAVLPQITRFIAPHAKSQALFMPTGLCGSLLLLNADTIARTIVAPTELSTGAVLLAISGPLFVLLLMKGGK</sequence>